<keyword evidence="1" id="KW-0479">Metal-binding</keyword>
<comment type="caution">
    <text evidence="4">The sequence shown here is derived from an EMBL/GenBank/DDBJ whole genome shotgun (WGS) entry which is preliminary data.</text>
</comment>
<proteinExistence type="predicted"/>
<feature type="compositionally biased region" description="Polar residues" evidence="3">
    <location>
        <begin position="30"/>
        <end position="42"/>
    </location>
</feature>
<accession>A0A830HMK8</accession>
<dbReference type="GO" id="GO:0048205">
    <property type="term" value="P:COPI coating of Golgi vesicle"/>
    <property type="evidence" value="ECO:0007669"/>
    <property type="project" value="TreeGrafter"/>
</dbReference>
<evidence type="ECO:0000256" key="3">
    <source>
        <dbReference type="SAM" id="MobiDB-lite"/>
    </source>
</evidence>
<dbReference type="PANTHER" id="PTHR45686">
    <property type="entry name" value="ADP-RIBOSYLATION FACTOR GTPASE ACTIVATING PROTEIN 3, ISOFORM H-RELATED"/>
    <property type="match status" value="1"/>
</dbReference>
<dbReference type="GO" id="GO:0000139">
    <property type="term" value="C:Golgi membrane"/>
    <property type="evidence" value="ECO:0007669"/>
    <property type="project" value="GOC"/>
</dbReference>
<evidence type="ECO:0000313" key="5">
    <source>
        <dbReference type="Proteomes" id="UP000660262"/>
    </source>
</evidence>
<keyword evidence="5" id="KW-1185">Reference proteome</keyword>
<evidence type="ECO:0000256" key="2">
    <source>
        <dbReference type="ARBA" id="ARBA00022833"/>
    </source>
</evidence>
<evidence type="ECO:0000256" key="1">
    <source>
        <dbReference type="ARBA" id="ARBA00022723"/>
    </source>
</evidence>
<dbReference type="AlphaFoldDB" id="A0A830HMK8"/>
<reference evidence="4" key="1">
    <citation type="submission" date="2020-10" db="EMBL/GenBank/DDBJ databases">
        <title>Unveiling of a novel bifunctional photoreceptor, Dualchrome1, isolated from a cosmopolitan green alga.</title>
        <authorList>
            <person name="Suzuki S."/>
            <person name="Kawachi M."/>
        </authorList>
    </citation>
    <scope>NUCLEOTIDE SEQUENCE</scope>
    <source>
        <strain evidence="4">NIES 2893</strain>
    </source>
</reference>
<keyword evidence="2" id="KW-0862">Zinc</keyword>
<dbReference type="GO" id="GO:0046872">
    <property type="term" value="F:metal ion binding"/>
    <property type="evidence" value="ECO:0007669"/>
    <property type="project" value="UniProtKB-KW"/>
</dbReference>
<gene>
    <name evidence="4" type="ORF">PPROV_000576300</name>
</gene>
<dbReference type="PANTHER" id="PTHR45686:SF4">
    <property type="entry name" value="ADP-RIBOSYLATION FACTOR GTPASE ACTIVATING PROTEIN 3, ISOFORM H"/>
    <property type="match status" value="1"/>
</dbReference>
<feature type="region of interest" description="Disordered" evidence="3">
    <location>
        <begin position="1"/>
        <end position="54"/>
    </location>
</feature>
<dbReference type="Proteomes" id="UP000660262">
    <property type="component" value="Unassembled WGS sequence"/>
</dbReference>
<dbReference type="OrthoDB" id="983479at2759"/>
<protein>
    <submittedName>
        <fullName evidence="4">GTPase-activating protein 8</fullName>
    </submittedName>
</protein>
<name>A0A830HMK8_9CHLO</name>
<dbReference type="EMBL" id="BNJQ01000015">
    <property type="protein sequence ID" value="GHP07020.1"/>
    <property type="molecule type" value="Genomic_DNA"/>
</dbReference>
<sequence>MSSRVLKGSGSSSKKSSKAQGALGARKITPQMSDSSIYSQTPASASGGGNAGRSDGVVVAAASASAPASADVFYDAHVNHDRDSHGMPAMSRFAYDSMMPNNAAHHGGQSAKGKATKRGDDIFGDLAVTAPQPQRNAGYNYASATHEDAEATAQKRFANAKSISSDAYHEREQNSDMPNMQRDARLERFTGAQSISSSDFYGDQGHSRGGGMFDAGVTGLVGRLALQATEDVQAMRSVASKAANSLKTFVQDTL</sequence>
<organism evidence="4 5">
    <name type="scientific">Pycnococcus provasolii</name>
    <dbReference type="NCBI Taxonomy" id="41880"/>
    <lineage>
        <taxon>Eukaryota</taxon>
        <taxon>Viridiplantae</taxon>
        <taxon>Chlorophyta</taxon>
        <taxon>Pseudoscourfieldiophyceae</taxon>
        <taxon>Pseudoscourfieldiales</taxon>
        <taxon>Pycnococcaceae</taxon>
        <taxon>Pycnococcus</taxon>
    </lineage>
</organism>
<evidence type="ECO:0000313" key="4">
    <source>
        <dbReference type="EMBL" id="GHP07020.1"/>
    </source>
</evidence>